<organism evidence="1 2">
    <name type="scientific">Methylobacterium nodulans (strain LMG 21967 / CNCM I-2342 / ORS 2060)</name>
    <dbReference type="NCBI Taxonomy" id="460265"/>
    <lineage>
        <taxon>Bacteria</taxon>
        <taxon>Pseudomonadati</taxon>
        <taxon>Pseudomonadota</taxon>
        <taxon>Alphaproteobacteria</taxon>
        <taxon>Hyphomicrobiales</taxon>
        <taxon>Methylobacteriaceae</taxon>
        <taxon>Methylobacterium</taxon>
    </lineage>
</organism>
<accession>B8IXW6</accession>
<dbReference type="AlphaFoldDB" id="B8IXW6"/>
<dbReference type="Proteomes" id="UP000008207">
    <property type="component" value="Plasmid pMNOD03"/>
</dbReference>
<dbReference type="HOGENOM" id="CLU_2650317_0_0_5"/>
<evidence type="ECO:0000313" key="2">
    <source>
        <dbReference type="Proteomes" id="UP000008207"/>
    </source>
</evidence>
<evidence type="ECO:0000313" key="1">
    <source>
        <dbReference type="EMBL" id="ACL63256.1"/>
    </source>
</evidence>
<keyword evidence="1" id="KW-0614">Plasmid</keyword>
<proteinExistence type="predicted"/>
<reference evidence="2" key="1">
    <citation type="submission" date="2009-01" db="EMBL/GenBank/DDBJ databases">
        <title>Complete sequence of plasmid 3 of Methylobacterium nodulans ORS 2060.</title>
        <authorList>
            <consortium name="US DOE Joint Genome Institute"/>
            <person name="Lucas S."/>
            <person name="Copeland A."/>
            <person name="Lapidus A."/>
            <person name="Glavina del Rio T."/>
            <person name="Dalin E."/>
            <person name="Tice H."/>
            <person name="Bruce D."/>
            <person name="Goodwin L."/>
            <person name="Pitluck S."/>
            <person name="Sims D."/>
            <person name="Brettin T."/>
            <person name="Detter J.C."/>
            <person name="Han C."/>
            <person name="Larimer F."/>
            <person name="Land M."/>
            <person name="Hauser L."/>
            <person name="Kyrpides N."/>
            <person name="Ivanova N."/>
            <person name="Marx C.J."/>
            <person name="Richardson P."/>
        </authorList>
    </citation>
    <scope>NUCLEOTIDE SEQUENCE [LARGE SCALE GENOMIC DNA]</scope>
    <source>
        <strain evidence="2">LMG 21967 / CNCM I-2342 / ORS 2060</strain>
        <plasmid evidence="2">Plasmid pMNOD03</plasmid>
    </source>
</reference>
<name>B8IXW6_METNO</name>
<dbReference type="KEGG" id="mno:Mnod_8797"/>
<gene>
    <name evidence="1" type="ordered locus">Mnod_8797</name>
</gene>
<sequence length="76" mass="7968">MPVRHRHPAALALCGAAAQALTPWGSAVGAGHGGRDPSFVDEHESGWIELTLPLAPSLTLLDNVRTLLLAGVRGFF</sequence>
<dbReference type="EMBL" id="CP001352">
    <property type="protein sequence ID" value="ACL63256.1"/>
    <property type="molecule type" value="Genomic_DNA"/>
</dbReference>
<keyword evidence="2" id="KW-1185">Reference proteome</keyword>
<geneLocation type="plasmid" evidence="1 2">
    <name>pMNOD03</name>
</geneLocation>
<protein>
    <submittedName>
        <fullName evidence="1">Uncharacterized protein</fullName>
    </submittedName>
</protein>